<feature type="transmembrane region" description="Helical" evidence="9">
    <location>
        <begin position="26"/>
        <end position="46"/>
    </location>
</feature>
<dbReference type="Gene3D" id="1.10.3720.10">
    <property type="entry name" value="MetI-like"/>
    <property type="match status" value="1"/>
</dbReference>
<evidence type="ECO:0000256" key="6">
    <source>
        <dbReference type="ARBA" id="ARBA00022970"/>
    </source>
</evidence>
<evidence type="ECO:0000256" key="2">
    <source>
        <dbReference type="ARBA" id="ARBA00010072"/>
    </source>
</evidence>
<evidence type="ECO:0000313" key="11">
    <source>
        <dbReference type="EMBL" id="MDX8419972.1"/>
    </source>
</evidence>
<dbReference type="PROSITE" id="PS50928">
    <property type="entry name" value="ABC_TM1"/>
    <property type="match status" value="1"/>
</dbReference>
<evidence type="ECO:0000256" key="3">
    <source>
        <dbReference type="ARBA" id="ARBA00022448"/>
    </source>
</evidence>
<evidence type="ECO:0000256" key="7">
    <source>
        <dbReference type="ARBA" id="ARBA00022989"/>
    </source>
</evidence>
<dbReference type="PANTHER" id="PTHR30614">
    <property type="entry name" value="MEMBRANE COMPONENT OF AMINO ACID ABC TRANSPORTER"/>
    <property type="match status" value="1"/>
</dbReference>
<dbReference type="NCBIfam" id="TIGR01726">
    <property type="entry name" value="HEQRo_perm_3TM"/>
    <property type="match status" value="1"/>
</dbReference>
<keyword evidence="5 9" id="KW-0812">Transmembrane</keyword>
<feature type="transmembrane region" description="Helical" evidence="9">
    <location>
        <begin position="91"/>
        <end position="111"/>
    </location>
</feature>
<comment type="similarity">
    <text evidence="2">Belongs to the binding-protein-dependent transport system permease family. HisMQ subfamily.</text>
</comment>
<dbReference type="InterPro" id="IPR043429">
    <property type="entry name" value="ArtM/GltK/GlnP/TcyL/YhdX-like"/>
</dbReference>
<keyword evidence="7 9" id="KW-1133">Transmembrane helix</keyword>
<reference evidence="11 12" key="1">
    <citation type="submission" date="2022-03" db="EMBL/GenBank/DDBJ databases">
        <title>Novel taxa within the pig intestine.</title>
        <authorList>
            <person name="Wylensek D."/>
            <person name="Bishof K."/>
            <person name="Afrizal A."/>
            <person name="Clavel T."/>
        </authorList>
    </citation>
    <scope>NUCLEOTIDE SEQUENCE [LARGE SCALE GENOMIC DNA]</scope>
    <source>
        <strain evidence="11 12">CLA-KB-P133</strain>
    </source>
</reference>
<dbReference type="SUPFAM" id="SSF161098">
    <property type="entry name" value="MetI-like"/>
    <property type="match status" value="1"/>
</dbReference>
<dbReference type="CDD" id="cd06261">
    <property type="entry name" value="TM_PBP2"/>
    <property type="match status" value="1"/>
</dbReference>
<proteinExistence type="inferred from homology"/>
<keyword evidence="12" id="KW-1185">Reference proteome</keyword>
<dbReference type="PANTHER" id="PTHR30614:SF20">
    <property type="entry name" value="GLUTAMINE TRANSPORT SYSTEM PERMEASE PROTEIN GLNP"/>
    <property type="match status" value="1"/>
</dbReference>
<dbReference type="GO" id="GO:0043190">
    <property type="term" value="C:ATP-binding cassette (ABC) transporter complex"/>
    <property type="evidence" value="ECO:0007669"/>
    <property type="project" value="InterPro"/>
</dbReference>
<dbReference type="GO" id="GO:0022857">
    <property type="term" value="F:transmembrane transporter activity"/>
    <property type="evidence" value="ECO:0007669"/>
    <property type="project" value="InterPro"/>
</dbReference>
<keyword evidence="4" id="KW-1003">Cell membrane</keyword>
<feature type="transmembrane region" description="Helical" evidence="9">
    <location>
        <begin position="58"/>
        <end position="79"/>
    </location>
</feature>
<dbReference type="InterPro" id="IPR035906">
    <property type="entry name" value="MetI-like_sf"/>
</dbReference>
<comment type="subcellular location">
    <subcellularLocation>
        <location evidence="1 9">Cell membrane</location>
        <topology evidence="1 9">Multi-pass membrane protein</topology>
    </subcellularLocation>
</comment>
<dbReference type="GO" id="GO:0006865">
    <property type="term" value="P:amino acid transport"/>
    <property type="evidence" value="ECO:0007669"/>
    <property type="project" value="UniProtKB-KW"/>
</dbReference>
<name>A0AB35U7I9_9FIRM</name>
<evidence type="ECO:0000259" key="10">
    <source>
        <dbReference type="PROSITE" id="PS50928"/>
    </source>
</evidence>
<keyword evidence="8 9" id="KW-0472">Membrane</keyword>
<evidence type="ECO:0000256" key="5">
    <source>
        <dbReference type="ARBA" id="ARBA00022692"/>
    </source>
</evidence>
<dbReference type="AlphaFoldDB" id="A0AB35U7I9"/>
<comment type="caution">
    <text evidence="11">The sequence shown here is derived from an EMBL/GenBank/DDBJ whole genome shotgun (WGS) entry which is preliminary data.</text>
</comment>
<evidence type="ECO:0000313" key="12">
    <source>
        <dbReference type="Proteomes" id="UP001286174"/>
    </source>
</evidence>
<feature type="domain" description="ABC transmembrane type-1" evidence="10">
    <location>
        <begin position="20"/>
        <end position="210"/>
    </location>
</feature>
<dbReference type="InterPro" id="IPR000515">
    <property type="entry name" value="MetI-like"/>
</dbReference>
<protein>
    <submittedName>
        <fullName evidence="11">Amino acid ABC transporter permease</fullName>
    </submittedName>
</protein>
<keyword evidence="3 9" id="KW-0813">Transport</keyword>
<evidence type="ECO:0000256" key="9">
    <source>
        <dbReference type="RuleBase" id="RU363032"/>
    </source>
</evidence>
<keyword evidence="6" id="KW-0029">Amino-acid transport</keyword>
<dbReference type="Pfam" id="PF00528">
    <property type="entry name" value="BPD_transp_1"/>
    <property type="match status" value="1"/>
</dbReference>
<dbReference type="EMBL" id="JALBUR010000018">
    <property type="protein sequence ID" value="MDX8419972.1"/>
    <property type="molecule type" value="Genomic_DNA"/>
</dbReference>
<evidence type="ECO:0000256" key="1">
    <source>
        <dbReference type="ARBA" id="ARBA00004651"/>
    </source>
</evidence>
<organism evidence="11 12">
    <name type="scientific">Grylomicrobium aquisgranensis</name>
    <dbReference type="NCBI Taxonomy" id="2926318"/>
    <lineage>
        <taxon>Bacteria</taxon>
        <taxon>Bacillati</taxon>
        <taxon>Bacillota</taxon>
        <taxon>Erysipelotrichia</taxon>
        <taxon>Erysipelotrichales</taxon>
        <taxon>Erysipelotrichaceae</taxon>
        <taxon>Grylomicrobium</taxon>
    </lineage>
</organism>
<dbReference type="RefSeq" id="WP_370596219.1">
    <property type="nucleotide sequence ID" value="NZ_JALBUR010000018.1"/>
</dbReference>
<evidence type="ECO:0000256" key="8">
    <source>
        <dbReference type="ARBA" id="ARBA00023136"/>
    </source>
</evidence>
<dbReference type="Proteomes" id="UP001286174">
    <property type="component" value="Unassembled WGS sequence"/>
</dbReference>
<sequence>MGEGIVEVFLKYWPIFLRGLGGTLEYAFIAVFFGSILGTLIAMAHLSKNKVLSAIAAVYVNVLRGTPLLVQMYISYYFLPMAFPALNNIDKVYFVLLALTLNSSAYVSEIFRSGIMSVDKGQTEAARSLGMTSGHCMRYIILPQAIKNILPALGNEYISMIKETSLAGSFMLYELMYTQTLLANKYLIWQPLFIIAGIYLLVTLSLSWVVRKMEKRLSVSD</sequence>
<evidence type="ECO:0000256" key="4">
    <source>
        <dbReference type="ARBA" id="ARBA00022475"/>
    </source>
</evidence>
<dbReference type="FunFam" id="1.10.3720.10:FF:000033">
    <property type="entry name" value="Polar amino acid ABC transporter permease"/>
    <property type="match status" value="1"/>
</dbReference>
<feature type="transmembrane region" description="Helical" evidence="9">
    <location>
        <begin position="188"/>
        <end position="210"/>
    </location>
</feature>
<dbReference type="InterPro" id="IPR010065">
    <property type="entry name" value="AA_ABC_transptr_permease_3TM"/>
</dbReference>
<accession>A0AB35U7I9</accession>
<gene>
    <name evidence="11" type="ORF">MOZ60_07670</name>
</gene>